<feature type="compositionally biased region" description="Polar residues" evidence="1">
    <location>
        <begin position="343"/>
        <end position="372"/>
    </location>
</feature>
<evidence type="ECO:0000313" key="2">
    <source>
        <dbReference type="EMBL" id="RLM61908.1"/>
    </source>
</evidence>
<accession>A0A3L6PPZ5</accession>
<dbReference type="InterPro" id="IPR038765">
    <property type="entry name" value="Papain-like_cys_pep_sf"/>
</dbReference>
<protein>
    <recommendedName>
        <fullName evidence="4">Ubiquitin-like protease family profile domain-containing protein</fullName>
    </recommendedName>
</protein>
<dbReference type="AlphaFoldDB" id="A0A3L6PPZ5"/>
<feature type="compositionally biased region" description="Acidic residues" evidence="1">
    <location>
        <begin position="375"/>
        <end position="388"/>
    </location>
</feature>
<dbReference type="Proteomes" id="UP000275267">
    <property type="component" value="Unassembled WGS sequence"/>
</dbReference>
<reference evidence="3" key="1">
    <citation type="journal article" date="2019" name="Nat. Commun.">
        <title>The genome of broomcorn millet.</title>
        <authorList>
            <person name="Zou C."/>
            <person name="Miki D."/>
            <person name="Li D."/>
            <person name="Tang Q."/>
            <person name="Xiao L."/>
            <person name="Rajput S."/>
            <person name="Deng P."/>
            <person name="Jia W."/>
            <person name="Huang R."/>
            <person name="Zhang M."/>
            <person name="Sun Y."/>
            <person name="Hu J."/>
            <person name="Fu X."/>
            <person name="Schnable P.S."/>
            <person name="Li F."/>
            <person name="Zhang H."/>
            <person name="Feng B."/>
            <person name="Zhu X."/>
            <person name="Liu R."/>
            <person name="Schnable J.C."/>
            <person name="Zhu J.-K."/>
            <person name="Zhang H."/>
        </authorList>
    </citation>
    <scope>NUCLEOTIDE SEQUENCE [LARGE SCALE GENOMIC DNA]</scope>
</reference>
<dbReference type="EMBL" id="PQIB02000016">
    <property type="protein sequence ID" value="RLM61908.1"/>
    <property type="molecule type" value="Genomic_DNA"/>
</dbReference>
<feature type="region of interest" description="Disordered" evidence="1">
    <location>
        <begin position="329"/>
        <end position="412"/>
    </location>
</feature>
<comment type="caution">
    <text evidence="2">The sequence shown here is derived from an EMBL/GenBank/DDBJ whole genome shotgun (WGS) entry which is preliminary data.</text>
</comment>
<organism evidence="2 3">
    <name type="scientific">Panicum miliaceum</name>
    <name type="common">Proso millet</name>
    <name type="synonym">Broomcorn millet</name>
    <dbReference type="NCBI Taxonomy" id="4540"/>
    <lineage>
        <taxon>Eukaryota</taxon>
        <taxon>Viridiplantae</taxon>
        <taxon>Streptophyta</taxon>
        <taxon>Embryophyta</taxon>
        <taxon>Tracheophyta</taxon>
        <taxon>Spermatophyta</taxon>
        <taxon>Magnoliopsida</taxon>
        <taxon>Liliopsida</taxon>
        <taxon>Poales</taxon>
        <taxon>Poaceae</taxon>
        <taxon>PACMAD clade</taxon>
        <taxon>Panicoideae</taxon>
        <taxon>Panicodae</taxon>
        <taxon>Paniceae</taxon>
        <taxon>Panicinae</taxon>
        <taxon>Panicum</taxon>
        <taxon>Panicum sect. Panicum</taxon>
    </lineage>
</organism>
<evidence type="ECO:0000313" key="3">
    <source>
        <dbReference type="Proteomes" id="UP000275267"/>
    </source>
</evidence>
<feature type="compositionally biased region" description="Basic residues" evidence="1">
    <location>
        <begin position="397"/>
        <end position="408"/>
    </location>
</feature>
<evidence type="ECO:0000256" key="1">
    <source>
        <dbReference type="SAM" id="MobiDB-lite"/>
    </source>
</evidence>
<dbReference type="OrthoDB" id="694286at2759"/>
<keyword evidence="3" id="KW-1185">Reference proteome</keyword>
<gene>
    <name evidence="2" type="ORF">C2845_PM14G00460</name>
</gene>
<evidence type="ECO:0008006" key="4">
    <source>
        <dbReference type="Google" id="ProtNLM"/>
    </source>
</evidence>
<dbReference type="SUPFAM" id="SSF54001">
    <property type="entry name" value="Cysteine proteinases"/>
    <property type="match status" value="1"/>
</dbReference>
<proteinExistence type="predicted"/>
<name>A0A3L6PPZ5_PANMI</name>
<dbReference type="STRING" id="4540.A0A3L6PPZ5"/>
<sequence>MEYMKEVKDVKKEVYAFYCILVTRLPMPTLSNYVTPKVAYMCSDIERMGKFNWCQMVCEHLKDFISSWKKNASEKIGSCSLLLLVTGQQGQQIVIEFPSVKDLVEECGDNEEGEKNILVRELNTQFKCYESKMMVEFVKIKNLMRGQNGELKKIVARDSSLSKFYKHIIDKAQVQDKELIKLMGEKIVVDINNWQISELKFVDCFKPDGHLSNFIMDVICYTWNKEWDDKKMISQCAVEQLLKKNNRTNHRERAITEDTIKQCKQLTLLLQHLNSLGLEISRDFILAPYVQKQTNRNDCGYHVLLYILGFADDNYKDIDAYSGAAKLLQDDDEDDSEDDNAKNKTNATDGDSNRDQNAQQDDNAKNKTNATPEEQNIEDENSESDSSEEDKGDKNAKNRNKKKMKTNAKKSLGNSARLKKIKTFEEDSSLISPFKLEDTWTQQVPLNEPLQVRKDIIDKEGYKRYILCLVAAAFSLVALETCTNNHLFPFPTPVIFS</sequence>